<dbReference type="Gene3D" id="1.10.10.10">
    <property type="entry name" value="Winged helix-like DNA-binding domain superfamily/Winged helix DNA-binding domain"/>
    <property type="match status" value="1"/>
</dbReference>
<keyword evidence="5 9" id="KW-0805">Transcription regulation</keyword>
<accession>A0ABU2N6B3</accession>
<feature type="modified residue" description="4-aspartylphosphate" evidence="10">
    <location>
        <position position="59"/>
    </location>
</feature>
<dbReference type="InterPro" id="IPR036388">
    <property type="entry name" value="WH-like_DNA-bd_sf"/>
</dbReference>
<dbReference type="PROSITE" id="PS50110">
    <property type="entry name" value="RESPONSE_REGULATORY"/>
    <property type="match status" value="1"/>
</dbReference>
<protein>
    <recommendedName>
        <fullName evidence="9">Transcriptional regulatory protein</fullName>
    </recommendedName>
</protein>
<evidence type="ECO:0000256" key="2">
    <source>
        <dbReference type="ARBA" id="ARBA00022490"/>
    </source>
</evidence>
<dbReference type="SMART" id="SM00448">
    <property type="entry name" value="REC"/>
    <property type="match status" value="1"/>
</dbReference>
<feature type="domain" description="Response regulatory" evidence="12">
    <location>
        <begin position="7"/>
        <end position="124"/>
    </location>
</feature>
<dbReference type="InterPro" id="IPR024187">
    <property type="entry name" value="Sig_transdc_resp-reg_cit/mal"/>
</dbReference>
<dbReference type="InterPro" id="IPR011006">
    <property type="entry name" value="CheY-like_superfamily"/>
</dbReference>
<dbReference type="InterPro" id="IPR036390">
    <property type="entry name" value="WH_DNA-bd_sf"/>
</dbReference>
<evidence type="ECO:0000313" key="14">
    <source>
        <dbReference type="Proteomes" id="UP001183202"/>
    </source>
</evidence>
<comment type="caution">
    <text evidence="13">The sequence shown here is derived from an EMBL/GenBank/DDBJ whole genome shotgun (WGS) entry which is preliminary data.</text>
</comment>
<keyword evidence="7 9" id="KW-0010">Activator</keyword>
<dbReference type="Pfam" id="PF00072">
    <property type="entry name" value="Response_reg"/>
    <property type="match status" value="1"/>
</dbReference>
<dbReference type="SUPFAM" id="SSF52172">
    <property type="entry name" value="CheY-like"/>
    <property type="match status" value="1"/>
</dbReference>
<keyword evidence="2 9" id="KW-0963">Cytoplasm</keyword>
<sequence length="249" mass="26598">MTSAPTRVLVVEDEAAAARVLMDEVGAAAGFVVAGHTCSGATALRRVVSDDEVDLVLLDIQLPDISGMDVLRRLRAAGCDVDVMAVTVLRDPSMLQAAMALGVVHYLLKPFTAATVRQKLEQYRAFHARRRAVAGHAIVQHEIDDVFTALRAMAVDSLPKGVGPESLHAVVTQLRRSGAMSATQAAEVLGTSRVTARRYLEYLTESGLAERRSRYGGAGRPEVEYRWSGDDSSPVPPTSAPDGCPDSST</sequence>
<evidence type="ECO:0000256" key="6">
    <source>
        <dbReference type="ARBA" id="ARBA00023125"/>
    </source>
</evidence>
<comment type="subcellular location">
    <subcellularLocation>
        <location evidence="1 9">Cytoplasm</location>
    </subcellularLocation>
</comment>
<evidence type="ECO:0000313" key="13">
    <source>
        <dbReference type="EMBL" id="MDT0349475.1"/>
    </source>
</evidence>
<gene>
    <name evidence="13" type="ORF">RM445_08040</name>
</gene>
<dbReference type="PIRSF" id="PIRSF006171">
    <property type="entry name" value="RR_citrat_malat"/>
    <property type="match status" value="1"/>
</dbReference>
<evidence type="ECO:0000256" key="5">
    <source>
        <dbReference type="ARBA" id="ARBA00023015"/>
    </source>
</evidence>
<evidence type="ECO:0000256" key="10">
    <source>
        <dbReference type="PROSITE-ProRule" id="PRU00169"/>
    </source>
</evidence>
<dbReference type="Gene3D" id="3.40.50.2300">
    <property type="match status" value="1"/>
</dbReference>
<evidence type="ECO:0000256" key="11">
    <source>
        <dbReference type="SAM" id="MobiDB-lite"/>
    </source>
</evidence>
<keyword evidence="3 10" id="KW-0597">Phosphoprotein</keyword>
<evidence type="ECO:0000259" key="12">
    <source>
        <dbReference type="PROSITE" id="PS50110"/>
    </source>
</evidence>
<proteinExistence type="predicted"/>
<keyword evidence="4 9" id="KW-0902">Two-component regulatory system</keyword>
<dbReference type="Proteomes" id="UP001183202">
    <property type="component" value="Unassembled WGS sequence"/>
</dbReference>
<evidence type="ECO:0000256" key="4">
    <source>
        <dbReference type="ARBA" id="ARBA00023012"/>
    </source>
</evidence>
<reference evidence="14" key="1">
    <citation type="submission" date="2023-07" db="EMBL/GenBank/DDBJ databases">
        <title>30 novel species of actinomycetes from the DSMZ collection.</title>
        <authorList>
            <person name="Nouioui I."/>
        </authorList>
    </citation>
    <scope>NUCLEOTIDE SEQUENCE [LARGE SCALE GENOMIC DNA]</scope>
    <source>
        <strain evidence="14">DSM 45834</strain>
    </source>
</reference>
<name>A0ABU2N6B3_9PSEU</name>
<dbReference type="PANTHER" id="PTHR45526">
    <property type="entry name" value="TRANSCRIPTIONAL REGULATORY PROTEIN DPIA"/>
    <property type="match status" value="1"/>
</dbReference>
<evidence type="ECO:0000256" key="9">
    <source>
        <dbReference type="PIRNR" id="PIRNR006171"/>
    </source>
</evidence>
<evidence type="ECO:0000256" key="7">
    <source>
        <dbReference type="ARBA" id="ARBA00023159"/>
    </source>
</evidence>
<evidence type="ECO:0000256" key="8">
    <source>
        <dbReference type="ARBA" id="ARBA00023163"/>
    </source>
</evidence>
<dbReference type="SMART" id="SM00420">
    <property type="entry name" value="HTH_DEOR"/>
    <property type="match status" value="1"/>
</dbReference>
<dbReference type="SUPFAM" id="SSF46785">
    <property type="entry name" value="Winged helix' DNA-binding domain"/>
    <property type="match status" value="1"/>
</dbReference>
<keyword evidence="14" id="KW-1185">Reference proteome</keyword>
<keyword evidence="8 9" id="KW-0804">Transcription</keyword>
<dbReference type="InterPro" id="IPR001034">
    <property type="entry name" value="DeoR_HTH"/>
</dbReference>
<dbReference type="EMBL" id="JAVREJ010000004">
    <property type="protein sequence ID" value="MDT0349475.1"/>
    <property type="molecule type" value="Genomic_DNA"/>
</dbReference>
<dbReference type="Pfam" id="PF08220">
    <property type="entry name" value="HTH_DeoR"/>
    <property type="match status" value="1"/>
</dbReference>
<keyword evidence="6 9" id="KW-0238">DNA-binding</keyword>
<dbReference type="RefSeq" id="WP_311555504.1">
    <property type="nucleotide sequence ID" value="NZ_JAVREJ010000004.1"/>
</dbReference>
<organism evidence="13 14">
    <name type="scientific">Pseudonocardia charpentierae</name>
    <dbReference type="NCBI Taxonomy" id="3075545"/>
    <lineage>
        <taxon>Bacteria</taxon>
        <taxon>Bacillati</taxon>
        <taxon>Actinomycetota</taxon>
        <taxon>Actinomycetes</taxon>
        <taxon>Pseudonocardiales</taxon>
        <taxon>Pseudonocardiaceae</taxon>
        <taxon>Pseudonocardia</taxon>
    </lineage>
</organism>
<evidence type="ECO:0000256" key="1">
    <source>
        <dbReference type="ARBA" id="ARBA00004496"/>
    </source>
</evidence>
<evidence type="ECO:0000256" key="3">
    <source>
        <dbReference type="ARBA" id="ARBA00022553"/>
    </source>
</evidence>
<feature type="region of interest" description="Disordered" evidence="11">
    <location>
        <begin position="211"/>
        <end position="249"/>
    </location>
</feature>
<dbReference type="PANTHER" id="PTHR45526:SF1">
    <property type="entry name" value="TRANSCRIPTIONAL REGULATORY PROTEIN DCUR-RELATED"/>
    <property type="match status" value="1"/>
</dbReference>
<dbReference type="InterPro" id="IPR051271">
    <property type="entry name" value="2C-system_Tx_regulators"/>
</dbReference>
<dbReference type="InterPro" id="IPR001789">
    <property type="entry name" value="Sig_transdc_resp-reg_receiver"/>
</dbReference>